<comment type="cofactor">
    <cofactor evidence="1">
        <name>Mn(2+)</name>
        <dbReference type="ChEBI" id="CHEBI:29035"/>
    </cofactor>
</comment>
<evidence type="ECO:0000256" key="1">
    <source>
        <dbReference type="ARBA" id="ARBA00001936"/>
    </source>
</evidence>
<evidence type="ECO:0000256" key="12">
    <source>
        <dbReference type="ARBA" id="ARBA00023163"/>
    </source>
</evidence>
<evidence type="ECO:0000256" key="9">
    <source>
        <dbReference type="ARBA" id="ARBA00022801"/>
    </source>
</evidence>
<dbReference type="PROSITE" id="PS50172">
    <property type="entry name" value="BRCT"/>
    <property type="match status" value="1"/>
</dbReference>
<dbReference type="GO" id="GO:0046872">
    <property type="term" value="F:metal ion binding"/>
    <property type="evidence" value="ECO:0007669"/>
    <property type="project" value="UniProtKB-KW"/>
</dbReference>
<evidence type="ECO:0000256" key="6">
    <source>
        <dbReference type="ARBA" id="ARBA00022574"/>
    </source>
</evidence>
<feature type="domain" description="FCP1 homology" evidence="20">
    <location>
        <begin position="92"/>
        <end position="257"/>
    </location>
</feature>
<feature type="repeat" description="WD" evidence="17">
    <location>
        <begin position="441"/>
        <end position="482"/>
    </location>
</feature>
<keyword evidence="10" id="KW-0694">RNA-binding</keyword>
<comment type="cofactor">
    <cofactor evidence="2">
        <name>Co(2+)</name>
        <dbReference type="ChEBI" id="CHEBI:48828"/>
    </cofactor>
</comment>
<dbReference type="SUPFAM" id="SSF52113">
    <property type="entry name" value="BRCT domain"/>
    <property type="match status" value="1"/>
</dbReference>
<dbReference type="GO" id="GO:0009651">
    <property type="term" value="P:response to salt stress"/>
    <property type="evidence" value="ECO:0007669"/>
    <property type="project" value="UniProtKB-ARBA"/>
</dbReference>
<dbReference type="FunFam" id="3.40.50.10190:FF:000014">
    <property type="entry name" value="RNA polymerase II C-terminal domain phosphatase-like 3"/>
    <property type="match status" value="1"/>
</dbReference>
<feature type="domain" description="BRCT" evidence="19">
    <location>
        <begin position="295"/>
        <end position="387"/>
    </location>
</feature>
<comment type="cofactor">
    <cofactor evidence="3">
        <name>Mg(2+)</name>
        <dbReference type="ChEBI" id="CHEBI:18420"/>
    </cofactor>
</comment>
<evidence type="ECO:0000256" key="3">
    <source>
        <dbReference type="ARBA" id="ARBA00001946"/>
    </source>
</evidence>
<dbReference type="Gene3D" id="3.40.50.10190">
    <property type="entry name" value="BRCT domain"/>
    <property type="match status" value="1"/>
</dbReference>
<evidence type="ECO:0000259" key="19">
    <source>
        <dbReference type="PROSITE" id="PS50172"/>
    </source>
</evidence>
<evidence type="ECO:0000256" key="18">
    <source>
        <dbReference type="RuleBase" id="RU366066"/>
    </source>
</evidence>
<comment type="catalytic activity">
    <reaction evidence="14 18">
        <text>O-phospho-L-seryl-[protein] + H2O = L-seryl-[protein] + phosphate</text>
        <dbReference type="Rhea" id="RHEA:20629"/>
        <dbReference type="Rhea" id="RHEA-COMP:9863"/>
        <dbReference type="Rhea" id="RHEA-COMP:11604"/>
        <dbReference type="ChEBI" id="CHEBI:15377"/>
        <dbReference type="ChEBI" id="CHEBI:29999"/>
        <dbReference type="ChEBI" id="CHEBI:43474"/>
        <dbReference type="ChEBI" id="CHEBI:83421"/>
        <dbReference type="EC" id="3.1.3.16"/>
    </reaction>
</comment>
<proteinExistence type="predicted"/>
<evidence type="ECO:0000256" key="17">
    <source>
        <dbReference type="PROSITE-ProRule" id="PRU00221"/>
    </source>
</evidence>
<dbReference type="InterPro" id="IPR015943">
    <property type="entry name" value="WD40/YVTN_repeat-like_dom_sf"/>
</dbReference>
<comment type="subcellular location">
    <subcellularLocation>
        <location evidence="4 18">Nucleus</location>
    </subcellularLocation>
</comment>
<dbReference type="SUPFAM" id="SSF50978">
    <property type="entry name" value="WD40 repeat-like"/>
    <property type="match status" value="1"/>
</dbReference>
<dbReference type="InterPro" id="IPR036420">
    <property type="entry name" value="BRCT_dom_sf"/>
</dbReference>
<dbReference type="STRING" id="210143.A0A1R3JEV0"/>
<dbReference type="EMBL" id="AWWV01008085">
    <property type="protein sequence ID" value="OMO93358.1"/>
    <property type="molecule type" value="Genomic_DNA"/>
</dbReference>
<dbReference type="InterPro" id="IPR001680">
    <property type="entry name" value="WD40_rpt"/>
</dbReference>
<evidence type="ECO:0000256" key="2">
    <source>
        <dbReference type="ARBA" id="ARBA00001941"/>
    </source>
</evidence>
<protein>
    <recommendedName>
        <fullName evidence="18">RNA polymerase II C-terminal domain phosphatase-like</fullName>
        <ecNumber evidence="18">3.1.3.16</ecNumber>
    </recommendedName>
</protein>
<dbReference type="CDD" id="cd17729">
    <property type="entry name" value="BRCT_CTDP1"/>
    <property type="match status" value="1"/>
</dbReference>
<evidence type="ECO:0000256" key="7">
    <source>
        <dbReference type="ARBA" id="ARBA00022723"/>
    </source>
</evidence>
<dbReference type="PROSITE" id="PS50969">
    <property type="entry name" value="FCP1"/>
    <property type="match status" value="1"/>
</dbReference>
<dbReference type="GO" id="GO:0003723">
    <property type="term" value="F:RNA binding"/>
    <property type="evidence" value="ECO:0007669"/>
    <property type="project" value="UniProtKB-KW"/>
</dbReference>
<keyword evidence="5" id="KW-0678">Repressor</keyword>
<keyword evidence="7" id="KW-0479">Metal-binding</keyword>
<gene>
    <name evidence="21" type="ORF">CCACVL1_06523</name>
</gene>
<dbReference type="EC" id="3.1.3.16" evidence="18"/>
<dbReference type="InterPro" id="IPR039189">
    <property type="entry name" value="Fcp1"/>
</dbReference>
<dbReference type="NCBIfam" id="TIGR02250">
    <property type="entry name" value="FCP1_euk"/>
    <property type="match status" value="1"/>
</dbReference>
<comment type="catalytic activity">
    <reaction evidence="15 18">
        <text>O-phospho-L-threonyl-[protein] + H2O = L-threonyl-[protein] + phosphate</text>
        <dbReference type="Rhea" id="RHEA:47004"/>
        <dbReference type="Rhea" id="RHEA-COMP:11060"/>
        <dbReference type="Rhea" id="RHEA-COMP:11605"/>
        <dbReference type="ChEBI" id="CHEBI:15377"/>
        <dbReference type="ChEBI" id="CHEBI:30013"/>
        <dbReference type="ChEBI" id="CHEBI:43474"/>
        <dbReference type="ChEBI" id="CHEBI:61977"/>
        <dbReference type="EC" id="3.1.3.16"/>
    </reaction>
</comment>
<dbReference type="CDD" id="cd07521">
    <property type="entry name" value="HAD_FCP1-like"/>
    <property type="match status" value="1"/>
</dbReference>
<dbReference type="SMART" id="SM00320">
    <property type="entry name" value="WD40"/>
    <property type="match status" value="3"/>
</dbReference>
<keyword evidence="22" id="KW-1185">Reference proteome</keyword>
<evidence type="ECO:0000256" key="4">
    <source>
        <dbReference type="ARBA" id="ARBA00004123"/>
    </source>
</evidence>
<dbReference type="InterPro" id="IPR019775">
    <property type="entry name" value="WD40_repeat_CS"/>
</dbReference>
<dbReference type="SUPFAM" id="SSF56784">
    <property type="entry name" value="HAD-like"/>
    <property type="match status" value="1"/>
</dbReference>
<evidence type="ECO:0000256" key="8">
    <source>
        <dbReference type="ARBA" id="ARBA00022737"/>
    </source>
</evidence>
<dbReference type="InterPro" id="IPR023214">
    <property type="entry name" value="HAD_sf"/>
</dbReference>
<dbReference type="InterPro" id="IPR001357">
    <property type="entry name" value="BRCT_dom"/>
</dbReference>
<name>A0A1R3JEV0_COCAP</name>
<organism evidence="21 22">
    <name type="scientific">Corchorus capsularis</name>
    <name type="common">Jute</name>
    <dbReference type="NCBI Taxonomy" id="210143"/>
    <lineage>
        <taxon>Eukaryota</taxon>
        <taxon>Viridiplantae</taxon>
        <taxon>Streptophyta</taxon>
        <taxon>Embryophyta</taxon>
        <taxon>Tracheophyta</taxon>
        <taxon>Spermatophyta</taxon>
        <taxon>Magnoliopsida</taxon>
        <taxon>eudicotyledons</taxon>
        <taxon>Gunneridae</taxon>
        <taxon>Pentapetalae</taxon>
        <taxon>rosids</taxon>
        <taxon>malvids</taxon>
        <taxon>Malvales</taxon>
        <taxon>Malvaceae</taxon>
        <taxon>Grewioideae</taxon>
        <taxon>Apeibeae</taxon>
        <taxon>Corchorus</taxon>
    </lineage>
</organism>
<keyword evidence="6 17" id="KW-0853">WD repeat</keyword>
<evidence type="ECO:0000313" key="22">
    <source>
        <dbReference type="Proteomes" id="UP000188268"/>
    </source>
</evidence>
<dbReference type="OrthoDB" id="10262475at2759"/>
<evidence type="ECO:0000256" key="15">
    <source>
        <dbReference type="ARBA" id="ARBA00048336"/>
    </source>
</evidence>
<dbReference type="Gene3D" id="2.130.10.10">
    <property type="entry name" value="YVTN repeat-like/Quinoprotein amine dehydrogenase"/>
    <property type="match status" value="1"/>
</dbReference>
<evidence type="ECO:0000256" key="13">
    <source>
        <dbReference type="ARBA" id="ARBA00023242"/>
    </source>
</evidence>
<dbReference type="PANTHER" id="PTHR23081:SF36">
    <property type="entry name" value="RNA POLYMERASE II SUBUNIT A C-TERMINAL DOMAIN PHOSPHATASE"/>
    <property type="match status" value="1"/>
</dbReference>
<keyword evidence="13 18" id="KW-0539">Nucleus</keyword>
<dbReference type="PANTHER" id="PTHR23081">
    <property type="entry name" value="RNA POLYMERASE II CTD PHOSPHATASE"/>
    <property type="match status" value="1"/>
</dbReference>
<dbReference type="GO" id="GO:0008420">
    <property type="term" value="F:RNA polymerase II CTD heptapeptide repeat phosphatase activity"/>
    <property type="evidence" value="ECO:0007669"/>
    <property type="project" value="UniProtKB-UniRule"/>
</dbReference>
<keyword evidence="9 18" id="KW-0378">Hydrolase</keyword>
<evidence type="ECO:0000256" key="14">
    <source>
        <dbReference type="ARBA" id="ARBA00047761"/>
    </source>
</evidence>
<evidence type="ECO:0000256" key="16">
    <source>
        <dbReference type="ARBA" id="ARBA00063107"/>
    </source>
</evidence>
<dbReference type="InterPro" id="IPR036412">
    <property type="entry name" value="HAD-like_sf"/>
</dbReference>
<comment type="caution">
    <text evidence="21">The sequence shown here is derived from an EMBL/GenBank/DDBJ whole genome shotgun (WGS) entry which is preliminary data.</text>
</comment>
<comment type="subunit">
    <text evidence="16">Interacts with RAP74.</text>
</comment>
<keyword evidence="11" id="KW-0805">Transcription regulation</keyword>
<dbReference type="Pfam" id="PF00533">
    <property type="entry name" value="BRCT"/>
    <property type="match status" value="1"/>
</dbReference>
<feature type="repeat" description="WD" evidence="17">
    <location>
        <begin position="578"/>
        <end position="620"/>
    </location>
</feature>
<dbReference type="InterPro" id="IPR011947">
    <property type="entry name" value="FCP1_euk"/>
</dbReference>
<keyword evidence="8" id="KW-0677">Repeat</keyword>
<sequence length="681" mass="77155">MSLVITSPLHLLDSQRNKRRKTQKLEYPEVVLCNKVKCKHLASIGNMCIICGERVGIQESGVRFGYIYIHKSLSLGNDEIDRLRSACTKNLVSQRKLCLVLDLDHTLLHSTRLIDLKPEEEEYLKAQPDFFMLEFINMTSMTKLRPFVHKFLKEASKMFEMYIYTMGNRAYALDMAKLLDPRGDYFNGSVISKEDNTQKGQKGLDVIPGQERAVVILDDTEKVWMKHKDNLILMEEYHFFAPSCDQFGSQLKTDETEHNGALVFVLEALKRIHHMFFDDNVDVGSRDVRKVMKTVRKEVLQGCKIVFSRVFPIGFPVETHALWKMAEQLGATCSTETDASVTHVVSKDAGTEKSLWAVKEHKFLVDPQWIEAANFLWQKLPEEYFPVLRLYDVDCSQLRFEALSEAALLDCCFQEESVVFSAGSDCSITRYDLNSGISNRIGNHDDIATFVEYSNETHQVITAGFDKKIIAWDMRGAEPLAFLRNLGAEVESMSLSGFELTVAVGSSVDIYDLRNLDRSFQSNESCMDVQIRCVCSIPYCKGYAVGSVDGRVKLEFSYPSTSDNMGYIFRCCPKSTDARNHLVPVNDIAFNPFISGAFVTGDSKGYVTAWDAKSRRRLFELPRCSNSVASLTYNHEGQVLAVASSYTYNEAIELEKPPQIFVYKMDDSYIRSVSAGNSNSK</sequence>
<dbReference type="AlphaFoldDB" id="A0A1R3JEV0"/>
<dbReference type="PROSITE" id="PS50082">
    <property type="entry name" value="WD_REPEATS_2"/>
    <property type="match status" value="2"/>
</dbReference>
<keyword evidence="12" id="KW-0804">Transcription</keyword>
<dbReference type="PROSITE" id="PS00678">
    <property type="entry name" value="WD_REPEATS_1"/>
    <property type="match status" value="1"/>
</dbReference>
<dbReference type="Pfam" id="PF03031">
    <property type="entry name" value="NIF"/>
    <property type="match status" value="1"/>
</dbReference>
<dbReference type="Gramene" id="OMO93358">
    <property type="protein sequence ID" value="OMO93358"/>
    <property type="gene ID" value="CCACVL1_06523"/>
</dbReference>
<dbReference type="SMART" id="SM00577">
    <property type="entry name" value="CPDc"/>
    <property type="match status" value="1"/>
</dbReference>
<evidence type="ECO:0000256" key="5">
    <source>
        <dbReference type="ARBA" id="ARBA00022491"/>
    </source>
</evidence>
<dbReference type="Proteomes" id="UP000188268">
    <property type="component" value="Unassembled WGS sequence"/>
</dbReference>
<dbReference type="Gene3D" id="3.40.50.1000">
    <property type="entry name" value="HAD superfamily/HAD-like"/>
    <property type="match status" value="1"/>
</dbReference>
<dbReference type="InterPro" id="IPR036322">
    <property type="entry name" value="WD40_repeat_dom_sf"/>
</dbReference>
<evidence type="ECO:0000256" key="11">
    <source>
        <dbReference type="ARBA" id="ARBA00023015"/>
    </source>
</evidence>
<dbReference type="InterPro" id="IPR004274">
    <property type="entry name" value="FCP1_dom"/>
</dbReference>
<evidence type="ECO:0000259" key="20">
    <source>
        <dbReference type="PROSITE" id="PS50969"/>
    </source>
</evidence>
<dbReference type="GO" id="GO:0005634">
    <property type="term" value="C:nucleus"/>
    <property type="evidence" value="ECO:0007669"/>
    <property type="project" value="UniProtKB-SubCell"/>
</dbReference>
<reference evidence="21 22" key="1">
    <citation type="submission" date="2013-09" db="EMBL/GenBank/DDBJ databases">
        <title>Corchorus capsularis genome sequencing.</title>
        <authorList>
            <person name="Alam M."/>
            <person name="Haque M.S."/>
            <person name="Islam M.S."/>
            <person name="Emdad E.M."/>
            <person name="Islam M.M."/>
            <person name="Ahmed B."/>
            <person name="Halim A."/>
            <person name="Hossen Q.M.M."/>
            <person name="Hossain M.Z."/>
            <person name="Ahmed R."/>
            <person name="Khan M.M."/>
            <person name="Islam R."/>
            <person name="Rashid M.M."/>
            <person name="Khan S.A."/>
            <person name="Rahman M.S."/>
            <person name="Alam M."/>
        </authorList>
    </citation>
    <scope>NUCLEOTIDE SEQUENCE [LARGE SCALE GENOMIC DNA]</scope>
    <source>
        <strain evidence="22">cv. CVL-1</strain>
        <tissue evidence="21">Whole seedling</tissue>
    </source>
</reference>
<evidence type="ECO:0000256" key="10">
    <source>
        <dbReference type="ARBA" id="ARBA00022884"/>
    </source>
</evidence>
<accession>A0A1R3JEV0</accession>
<comment type="function">
    <text evidence="18">This promotes the activity of RNA polymerase II.</text>
</comment>
<evidence type="ECO:0000313" key="21">
    <source>
        <dbReference type="EMBL" id="OMO93358.1"/>
    </source>
</evidence>